<protein>
    <submittedName>
        <fullName evidence="7">Efflux RND transporter periplasmic adaptor subunit</fullName>
    </submittedName>
</protein>
<dbReference type="EMBL" id="JAUYVI010000002">
    <property type="protein sequence ID" value="MDQ7247052.1"/>
    <property type="molecule type" value="Genomic_DNA"/>
</dbReference>
<comment type="caution">
    <text evidence="7">The sequence shown here is derived from an EMBL/GenBank/DDBJ whole genome shotgun (WGS) entry which is preliminary data.</text>
</comment>
<dbReference type="PANTHER" id="PTHR30158">
    <property type="entry name" value="ACRA/E-RELATED COMPONENT OF DRUG EFFLUX TRANSPORTER"/>
    <property type="match status" value="1"/>
</dbReference>
<comment type="subcellular location">
    <subcellularLocation>
        <location evidence="1">Cell envelope</location>
    </subcellularLocation>
</comment>
<reference evidence="8" key="1">
    <citation type="submission" date="2023-08" db="EMBL/GenBank/DDBJ databases">
        <title>Rhodospirillaceae gen. nov., a novel taxon isolated from the Yangtze River Yuezi River estuary sludge.</title>
        <authorList>
            <person name="Ruan L."/>
        </authorList>
    </citation>
    <scope>NUCLEOTIDE SEQUENCE [LARGE SCALE GENOMIC DNA]</scope>
    <source>
        <strain evidence="8">R-7</strain>
    </source>
</reference>
<dbReference type="InterPro" id="IPR058627">
    <property type="entry name" value="MdtA-like_C"/>
</dbReference>
<proteinExistence type="inferred from homology"/>
<dbReference type="Gene3D" id="2.40.30.170">
    <property type="match status" value="1"/>
</dbReference>
<dbReference type="InterPro" id="IPR058624">
    <property type="entry name" value="MdtA-like_HH"/>
</dbReference>
<accession>A0ABU0YH60</accession>
<dbReference type="Proteomes" id="UP001230156">
    <property type="component" value="Unassembled WGS sequence"/>
</dbReference>
<dbReference type="Gene3D" id="2.40.50.100">
    <property type="match status" value="1"/>
</dbReference>
<feature type="domain" description="Multidrug resistance protein MdtA-like C-terminal permuted SH3" evidence="6">
    <location>
        <begin position="310"/>
        <end position="371"/>
    </location>
</feature>
<name>A0ABU0YH60_9PROT</name>
<dbReference type="RefSeq" id="WP_379954462.1">
    <property type="nucleotide sequence ID" value="NZ_JAUYVI010000002.1"/>
</dbReference>
<evidence type="ECO:0000259" key="3">
    <source>
        <dbReference type="Pfam" id="PF25876"/>
    </source>
</evidence>
<dbReference type="Gene3D" id="2.40.420.20">
    <property type="match status" value="1"/>
</dbReference>
<organism evidence="7 8">
    <name type="scientific">Dongia sedimenti</name>
    <dbReference type="NCBI Taxonomy" id="3064282"/>
    <lineage>
        <taxon>Bacteria</taxon>
        <taxon>Pseudomonadati</taxon>
        <taxon>Pseudomonadota</taxon>
        <taxon>Alphaproteobacteria</taxon>
        <taxon>Rhodospirillales</taxon>
        <taxon>Dongiaceae</taxon>
        <taxon>Dongia</taxon>
    </lineage>
</organism>
<evidence type="ECO:0000256" key="2">
    <source>
        <dbReference type="ARBA" id="ARBA00009477"/>
    </source>
</evidence>
<feature type="domain" description="Multidrug resistance protein MdtA-like barrel-sandwich hybrid" evidence="4">
    <location>
        <begin position="78"/>
        <end position="220"/>
    </location>
</feature>
<evidence type="ECO:0000259" key="6">
    <source>
        <dbReference type="Pfam" id="PF25967"/>
    </source>
</evidence>
<feature type="domain" description="Multidrug resistance protein MdtA-like beta-barrel" evidence="5">
    <location>
        <begin position="224"/>
        <end position="306"/>
    </location>
</feature>
<dbReference type="InterPro" id="IPR006143">
    <property type="entry name" value="RND_pump_MFP"/>
</dbReference>
<keyword evidence="8" id="KW-1185">Reference proteome</keyword>
<evidence type="ECO:0000259" key="4">
    <source>
        <dbReference type="Pfam" id="PF25917"/>
    </source>
</evidence>
<dbReference type="InterPro" id="IPR058625">
    <property type="entry name" value="MdtA-like_BSH"/>
</dbReference>
<dbReference type="Pfam" id="PF25944">
    <property type="entry name" value="Beta-barrel_RND"/>
    <property type="match status" value="1"/>
</dbReference>
<evidence type="ECO:0000259" key="5">
    <source>
        <dbReference type="Pfam" id="PF25944"/>
    </source>
</evidence>
<sequence length="388" mass="41305">MRIWTTAIGLVVVAAAGYGVVSFVFPEALHDVVAADAAQQEQPPAGGPPPAFPVPVSVISKTTVPVYLEYVGTTEAIREVTLQAKVGGYLQETGITDGADVKEGDLLYRIDPDDYQAALDQAKARLQGDQAALEYATSSQKRNAALSATGAVAKDTNDEKTSLMHQAQANIMADKAAIRTAQLNLGYTELRAPFDGRLGKSLVHEGALVTAQTTEINTLVQMSPIYATFNPSETDLALIQKYRAGGDLTVDISIAGEDKPRVSGKLTFLDNTVDRNTGTITARATVENTHHELLPGQYIKVRLHLTEKPDALLVPQIALGSSQMGRFVYVIGEKGTVEQRFIETGALMGDKVVINKGLQAGDKVITGNLQKIGPGMPVQALPEQPSAS</sequence>
<dbReference type="SUPFAM" id="SSF111369">
    <property type="entry name" value="HlyD-like secretion proteins"/>
    <property type="match status" value="1"/>
</dbReference>
<evidence type="ECO:0000313" key="8">
    <source>
        <dbReference type="Proteomes" id="UP001230156"/>
    </source>
</evidence>
<evidence type="ECO:0000313" key="7">
    <source>
        <dbReference type="EMBL" id="MDQ7247052.1"/>
    </source>
</evidence>
<feature type="domain" description="Multidrug resistance protein MdtA-like alpha-helical hairpin" evidence="3">
    <location>
        <begin position="119"/>
        <end position="188"/>
    </location>
</feature>
<dbReference type="Pfam" id="PF25967">
    <property type="entry name" value="RND-MFP_C"/>
    <property type="match status" value="1"/>
</dbReference>
<evidence type="ECO:0000256" key="1">
    <source>
        <dbReference type="ARBA" id="ARBA00004196"/>
    </source>
</evidence>
<dbReference type="NCBIfam" id="TIGR01730">
    <property type="entry name" value="RND_mfp"/>
    <property type="match status" value="1"/>
</dbReference>
<comment type="similarity">
    <text evidence="2">Belongs to the membrane fusion protein (MFP) (TC 8.A.1) family.</text>
</comment>
<dbReference type="InterPro" id="IPR058626">
    <property type="entry name" value="MdtA-like_b-barrel"/>
</dbReference>
<dbReference type="Pfam" id="PF25917">
    <property type="entry name" value="BSH_RND"/>
    <property type="match status" value="1"/>
</dbReference>
<dbReference type="Gene3D" id="1.10.287.470">
    <property type="entry name" value="Helix hairpin bin"/>
    <property type="match status" value="1"/>
</dbReference>
<gene>
    <name evidence="7" type="ORF">Q8A70_05220</name>
</gene>
<dbReference type="Pfam" id="PF25876">
    <property type="entry name" value="HH_MFP_RND"/>
    <property type="match status" value="1"/>
</dbReference>